<evidence type="ECO:0000313" key="7">
    <source>
        <dbReference type="EMBL" id="MCH6171112.1"/>
    </source>
</evidence>
<feature type="region of interest" description="Disordered" evidence="6">
    <location>
        <begin position="342"/>
        <end position="376"/>
    </location>
</feature>
<dbReference type="PRINTS" id="PR00301">
    <property type="entry name" value="HEATSHOCK70"/>
</dbReference>
<dbReference type="PROSITE" id="PS00329">
    <property type="entry name" value="HSP70_2"/>
    <property type="match status" value="1"/>
</dbReference>
<proteinExistence type="inferred from homology"/>
<comment type="caution">
    <text evidence="7">The sequence shown here is derived from an EMBL/GenBank/DDBJ whole genome shotgun (WGS) entry which is preliminary data.</text>
</comment>
<keyword evidence="2" id="KW-0547">Nucleotide-binding</keyword>
<evidence type="ECO:0000313" key="8">
    <source>
        <dbReference type="Proteomes" id="UP001299970"/>
    </source>
</evidence>
<dbReference type="Gene3D" id="3.30.420.40">
    <property type="match status" value="2"/>
</dbReference>
<gene>
    <name evidence="7" type="ORF">MMF94_35880</name>
</gene>
<evidence type="ECO:0000256" key="1">
    <source>
        <dbReference type="ARBA" id="ARBA00007381"/>
    </source>
</evidence>
<dbReference type="Pfam" id="PF10282">
    <property type="entry name" value="Lactonase"/>
    <property type="match status" value="1"/>
</dbReference>
<dbReference type="EMBL" id="JAKXMK010000039">
    <property type="protein sequence ID" value="MCH6171112.1"/>
    <property type="molecule type" value="Genomic_DNA"/>
</dbReference>
<dbReference type="InterPro" id="IPR015943">
    <property type="entry name" value="WD40/YVTN_repeat-like_dom_sf"/>
</dbReference>
<evidence type="ECO:0000256" key="2">
    <source>
        <dbReference type="ARBA" id="ARBA00022741"/>
    </source>
</evidence>
<dbReference type="InterPro" id="IPR018181">
    <property type="entry name" value="Heat_shock_70_CS"/>
</dbReference>
<dbReference type="Gene3D" id="2.130.10.10">
    <property type="entry name" value="YVTN repeat-like/Quinoprotein amine dehydrogenase"/>
    <property type="match status" value="2"/>
</dbReference>
<dbReference type="Proteomes" id="UP001299970">
    <property type="component" value="Unassembled WGS sequence"/>
</dbReference>
<dbReference type="NCBIfam" id="TIGR02276">
    <property type="entry name" value="beta_rpt_yvtn"/>
    <property type="match status" value="4"/>
</dbReference>
<evidence type="ECO:0000256" key="6">
    <source>
        <dbReference type="SAM" id="MobiDB-lite"/>
    </source>
</evidence>
<dbReference type="PANTHER" id="PTHR47197:SF3">
    <property type="entry name" value="DIHYDRO-HEME D1 DEHYDROGENASE"/>
    <property type="match status" value="1"/>
</dbReference>
<comment type="similarity">
    <text evidence="1">Belongs to the heat shock protein 70 family.</text>
</comment>
<keyword evidence="5" id="KW-0143">Chaperone</keyword>
<dbReference type="Pfam" id="PF00012">
    <property type="entry name" value="HSP70"/>
    <property type="match status" value="1"/>
</dbReference>
<evidence type="ECO:0000256" key="5">
    <source>
        <dbReference type="ARBA" id="ARBA00023186"/>
    </source>
</evidence>
<protein>
    <submittedName>
        <fullName evidence="7">Hsp70 family protein</fullName>
    </submittedName>
</protein>
<reference evidence="7 8" key="1">
    <citation type="submission" date="2022-03" db="EMBL/GenBank/DDBJ databases">
        <title>Pseudonocardia alaer sp. nov., a novel actinomycete isolated from reed forest soil.</title>
        <authorList>
            <person name="Wang L."/>
        </authorList>
    </citation>
    <scope>NUCLEOTIDE SEQUENCE [LARGE SCALE GENOMIC DNA]</scope>
    <source>
        <strain evidence="7 8">Y-16303</strain>
    </source>
</reference>
<dbReference type="PROSITE" id="PS01036">
    <property type="entry name" value="HSP70_3"/>
    <property type="match status" value="1"/>
</dbReference>
<feature type="compositionally biased region" description="Basic and acidic residues" evidence="6">
    <location>
        <begin position="359"/>
        <end position="368"/>
    </location>
</feature>
<sequence>MAAAVARPNQAEMFTLGDRSVVTPSVVYRADDGQLISGDAANRRAVSNPERVVREFKRRLGDPTPVMLAGTEYTVSELIGAVLGDVIRKVTETEGEPPGRVVLTHPANWGPFRRGLLEEVPGMIGLTDVGLITEPEGAAAHYASSRRLADGELVAVYDLGGGTFDATVLRSGPAGVEILGMPEGIERLGGIDFDEAILSHVNVVGGGALDALDRRDPQAAVALDRLRQDCVLAKETLSRDTETVIPVFLPGRQFEVRLTRAEFEDMIKVPIESSITALTRALASAQVTPADLSGVLLVGGSSRIPLVARMVSEALGRPTVVDTHPKYAVALGAAVVARAQRGEQALTQRSTDTAAKGGKKADSPERGRTGGSTRPRRWPAAVAAAVVLAAIGGAVFAVPRIVGSGAGSDVQAAAATAPISKTPPLASVPIPTAGSPLPAGDTPGFAAVSPNGRLLYVANGDAKELNVLDTTTNTNLATVPIPDGPPQFLTFSPDGTRLYVSIFDVSGSGSEIAVLDTSTNQVLGQIPVAGQPYRLAVTADSRRLIVPVHNPESVWTIDTVSLQVTGQTPVQPDPSWVELSVDGRKAYVVNRGANLISVLDPASGKITGQVPVGAAPNAVAVNPRQPLLAVANFNGNSVTLLDAGTDTVTTTIPVGQHPQALAWAADGRFLYVVNDGDNTVSTIDPATGKVTATVPTAQTPTSISVLPDGSRAYVTNLTSSTLTSLDLTD</sequence>
<keyword evidence="3" id="KW-0067">ATP-binding</keyword>
<organism evidence="7 8">
    <name type="scientific">Pseudonocardia alaniniphila</name>
    <dbReference type="NCBI Taxonomy" id="75291"/>
    <lineage>
        <taxon>Bacteria</taxon>
        <taxon>Bacillati</taxon>
        <taxon>Actinomycetota</taxon>
        <taxon>Actinomycetes</taxon>
        <taxon>Pseudonocardiales</taxon>
        <taxon>Pseudonocardiaceae</taxon>
        <taxon>Pseudonocardia</taxon>
    </lineage>
</organism>
<accession>A0ABS9TRG9</accession>
<dbReference type="InterPro" id="IPR011964">
    <property type="entry name" value="YVTN_b-propeller_repeat"/>
</dbReference>
<evidence type="ECO:0000256" key="3">
    <source>
        <dbReference type="ARBA" id="ARBA00022840"/>
    </source>
</evidence>
<dbReference type="Gene3D" id="3.90.640.10">
    <property type="entry name" value="Actin, Chain A, domain 4"/>
    <property type="match status" value="1"/>
</dbReference>
<dbReference type="InterPro" id="IPR011045">
    <property type="entry name" value="N2O_reductase_N"/>
</dbReference>
<keyword evidence="8" id="KW-1185">Reference proteome</keyword>
<keyword evidence="4" id="KW-0346">Stress response</keyword>
<dbReference type="SUPFAM" id="SSF50974">
    <property type="entry name" value="Nitrous oxide reductase, N-terminal domain"/>
    <property type="match status" value="1"/>
</dbReference>
<dbReference type="InterPro" id="IPR051200">
    <property type="entry name" value="Host-pathogen_enzymatic-act"/>
</dbReference>
<dbReference type="PANTHER" id="PTHR47197">
    <property type="entry name" value="PROTEIN NIRF"/>
    <property type="match status" value="1"/>
</dbReference>
<dbReference type="InterPro" id="IPR043129">
    <property type="entry name" value="ATPase_NBD"/>
</dbReference>
<dbReference type="InterPro" id="IPR019405">
    <property type="entry name" value="Lactonase_7-beta_prop"/>
</dbReference>
<evidence type="ECO:0000256" key="4">
    <source>
        <dbReference type="ARBA" id="ARBA00023016"/>
    </source>
</evidence>
<dbReference type="RefSeq" id="WP_241041909.1">
    <property type="nucleotide sequence ID" value="NZ_BAAAJF010000069.1"/>
</dbReference>
<dbReference type="SUPFAM" id="SSF53067">
    <property type="entry name" value="Actin-like ATPase domain"/>
    <property type="match status" value="2"/>
</dbReference>
<name>A0ABS9TRG9_9PSEU</name>
<dbReference type="InterPro" id="IPR013126">
    <property type="entry name" value="Hsp_70_fam"/>
</dbReference>